<comment type="caution">
    <text evidence="2">The sequence shown here is derived from an EMBL/GenBank/DDBJ whole genome shotgun (WGS) entry which is preliminary data.</text>
</comment>
<feature type="domain" description="N-acetyltransferase" evidence="1">
    <location>
        <begin position="42"/>
        <end position="188"/>
    </location>
</feature>
<dbReference type="PANTHER" id="PTHR43415:SF3">
    <property type="entry name" value="GNAT-FAMILY ACETYLTRANSFERASE"/>
    <property type="match status" value="1"/>
</dbReference>
<dbReference type="GO" id="GO:0016747">
    <property type="term" value="F:acyltransferase activity, transferring groups other than amino-acyl groups"/>
    <property type="evidence" value="ECO:0007669"/>
    <property type="project" value="InterPro"/>
</dbReference>
<dbReference type="Gene3D" id="3.40.630.30">
    <property type="match status" value="1"/>
</dbReference>
<dbReference type="PANTHER" id="PTHR43415">
    <property type="entry name" value="SPERMIDINE N(1)-ACETYLTRANSFERASE"/>
    <property type="match status" value="1"/>
</dbReference>
<dbReference type="Pfam" id="PF00583">
    <property type="entry name" value="Acetyltransf_1"/>
    <property type="match status" value="1"/>
</dbReference>
<gene>
    <name evidence="2" type="ORF">KVT40_008573</name>
</gene>
<dbReference type="CDD" id="cd04301">
    <property type="entry name" value="NAT_SF"/>
    <property type="match status" value="1"/>
</dbReference>
<evidence type="ECO:0000313" key="2">
    <source>
        <dbReference type="EMBL" id="KAG8623597.1"/>
    </source>
</evidence>
<dbReference type="AlphaFoldDB" id="A0A8K0PCI5"/>
<organism evidence="2 3">
    <name type="scientific">Elsinoe batatas</name>
    <dbReference type="NCBI Taxonomy" id="2601811"/>
    <lineage>
        <taxon>Eukaryota</taxon>
        <taxon>Fungi</taxon>
        <taxon>Dikarya</taxon>
        <taxon>Ascomycota</taxon>
        <taxon>Pezizomycotina</taxon>
        <taxon>Dothideomycetes</taxon>
        <taxon>Dothideomycetidae</taxon>
        <taxon>Myriangiales</taxon>
        <taxon>Elsinoaceae</taxon>
        <taxon>Elsinoe</taxon>
    </lineage>
</organism>
<dbReference type="Proteomes" id="UP000809789">
    <property type="component" value="Unassembled WGS sequence"/>
</dbReference>
<dbReference type="SUPFAM" id="SSF55729">
    <property type="entry name" value="Acyl-CoA N-acyltransferases (Nat)"/>
    <property type="match status" value="1"/>
</dbReference>
<dbReference type="EMBL" id="JAESVG020000010">
    <property type="protein sequence ID" value="KAG8623597.1"/>
    <property type="molecule type" value="Genomic_DNA"/>
</dbReference>
<dbReference type="OrthoDB" id="2585655at2759"/>
<dbReference type="PROSITE" id="PS51186">
    <property type="entry name" value="GNAT"/>
    <property type="match status" value="1"/>
</dbReference>
<proteinExistence type="predicted"/>
<name>A0A8K0PCI5_9PEZI</name>
<dbReference type="InterPro" id="IPR000182">
    <property type="entry name" value="GNAT_dom"/>
</dbReference>
<protein>
    <recommendedName>
        <fullName evidence="1">N-acetyltransferase domain-containing protein</fullName>
    </recommendedName>
</protein>
<sequence>MFADPYRSARLVYRAVDNPGDLDLFKRLGRDGNSYLSATPMNAIIPGTKQAMGSMEKLEKATIGVIICLPQEAEETKDSPKDKTDPDLIPIGQVHLGAQHPGMIHHRRAWLGISLLPEYQGKGYGSEAIYWITDWAFLRAGLHKVQIGTFEYNEGAVRLYGKLGYKLEGRIREQWFQHGRWWDEFLFGMIDREWEKVKRNREQEDQTSAAKQLL</sequence>
<dbReference type="InterPro" id="IPR016181">
    <property type="entry name" value="Acyl_CoA_acyltransferase"/>
</dbReference>
<evidence type="ECO:0000313" key="3">
    <source>
        <dbReference type="Proteomes" id="UP000809789"/>
    </source>
</evidence>
<accession>A0A8K0PCI5</accession>
<keyword evidence="3" id="KW-1185">Reference proteome</keyword>
<evidence type="ECO:0000259" key="1">
    <source>
        <dbReference type="PROSITE" id="PS51186"/>
    </source>
</evidence>
<reference evidence="2" key="1">
    <citation type="submission" date="2021-07" db="EMBL/GenBank/DDBJ databases">
        <title>Elsinoe batatas strain:CRI-CJ2 Genome sequencing and assembly.</title>
        <authorList>
            <person name="Huang L."/>
        </authorList>
    </citation>
    <scope>NUCLEOTIDE SEQUENCE</scope>
    <source>
        <strain evidence="2">CRI-CJ2</strain>
    </source>
</reference>